<evidence type="ECO:0000313" key="2">
    <source>
        <dbReference type="EMBL" id="KAF5325903.1"/>
    </source>
</evidence>
<protein>
    <recommendedName>
        <fullName evidence="1">G domain-containing protein</fullName>
    </recommendedName>
</protein>
<evidence type="ECO:0000259" key="1">
    <source>
        <dbReference type="Pfam" id="PF01926"/>
    </source>
</evidence>
<dbReference type="SUPFAM" id="SSF52540">
    <property type="entry name" value="P-loop containing nucleoside triphosphate hydrolases"/>
    <property type="match status" value="1"/>
</dbReference>
<dbReference type="Proteomes" id="UP000541558">
    <property type="component" value="Unassembled WGS sequence"/>
</dbReference>
<keyword evidence="3" id="KW-1185">Reference proteome</keyword>
<dbReference type="CDD" id="cd00882">
    <property type="entry name" value="Ras_like_GTPase"/>
    <property type="match status" value="1"/>
</dbReference>
<dbReference type="EMBL" id="JAACJK010000163">
    <property type="protein sequence ID" value="KAF5325903.1"/>
    <property type="molecule type" value="Genomic_DNA"/>
</dbReference>
<comment type="caution">
    <text evidence="2">The sequence shown here is derived from an EMBL/GenBank/DDBJ whole genome shotgun (WGS) entry which is preliminary data.</text>
</comment>
<dbReference type="GO" id="GO:0005525">
    <property type="term" value="F:GTP binding"/>
    <property type="evidence" value="ECO:0007669"/>
    <property type="project" value="InterPro"/>
</dbReference>
<dbReference type="Pfam" id="PF01926">
    <property type="entry name" value="MMR_HSR1"/>
    <property type="match status" value="1"/>
</dbReference>
<dbReference type="InterPro" id="IPR027417">
    <property type="entry name" value="P-loop_NTPase"/>
</dbReference>
<proteinExistence type="predicted"/>
<sequence length="295" mass="33258">MRPELEPTSPQSPTSDTLDVDSGVVVLLMGHSGAGKSHFINVAAGQQIAPECHMLSGQNSNIQPFEVKIPGTTRSQHLRANSVFLVDTPGLNNFFRTDLDILREISDWISDHCGPNVKVGGILFLQDITIDRATEYEKAVIPWPVIHLSSPELVKRLLLATGKWDRDAQGHNNYYDTEEKLKRTPAWSRMINQGAQLCRFEGDTKSAWTVLNQLLDMEPQPIQLLQQNLTRIKERFQQQVKKQPKRKGFLNMLKGLFSRGGIPSPHQHRAEGLSDKDGRKMFSLHKVRPVIMQAL</sequence>
<reference evidence="2 3" key="1">
    <citation type="journal article" date="2020" name="ISME J.">
        <title>Uncovering the hidden diversity of litter-decomposition mechanisms in mushroom-forming fungi.</title>
        <authorList>
            <person name="Floudas D."/>
            <person name="Bentzer J."/>
            <person name="Ahren D."/>
            <person name="Johansson T."/>
            <person name="Persson P."/>
            <person name="Tunlid A."/>
        </authorList>
    </citation>
    <scope>NUCLEOTIDE SEQUENCE [LARGE SCALE GENOMIC DNA]</scope>
    <source>
        <strain evidence="2 3">CBS 175.51</strain>
    </source>
</reference>
<evidence type="ECO:0000313" key="3">
    <source>
        <dbReference type="Proteomes" id="UP000541558"/>
    </source>
</evidence>
<dbReference type="InterPro" id="IPR006073">
    <property type="entry name" value="GTP-bd"/>
</dbReference>
<dbReference type="AlphaFoldDB" id="A0A8H5F7D0"/>
<dbReference type="OrthoDB" id="3255035at2759"/>
<accession>A0A8H5F7D0</accession>
<dbReference type="Gene3D" id="3.40.50.300">
    <property type="entry name" value="P-loop containing nucleotide triphosphate hydrolases"/>
    <property type="match status" value="1"/>
</dbReference>
<name>A0A8H5F7D0_9AGAR</name>
<gene>
    <name evidence="2" type="ORF">D9611_000787</name>
</gene>
<feature type="domain" description="G" evidence="1">
    <location>
        <begin position="26"/>
        <end position="99"/>
    </location>
</feature>
<organism evidence="2 3">
    <name type="scientific">Ephemerocybe angulata</name>
    <dbReference type="NCBI Taxonomy" id="980116"/>
    <lineage>
        <taxon>Eukaryota</taxon>
        <taxon>Fungi</taxon>
        <taxon>Dikarya</taxon>
        <taxon>Basidiomycota</taxon>
        <taxon>Agaricomycotina</taxon>
        <taxon>Agaricomycetes</taxon>
        <taxon>Agaricomycetidae</taxon>
        <taxon>Agaricales</taxon>
        <taxon>Agaricineae</taxon>
        <taxon>Psathyrellaceae</taxon>
        <taxon>Ephemerocybe</taxon>
    </lineage>
</organism>